<evidence type="ECO:0000256" key="9">
    <source>
        <dbReference type="ARBA" id="ARBA00047639"/>
    </source>
</evidence>
<evidence type="ECO:0000259" key="10">
    <source>
        <dbReference type="Pfam" id="PF03129"/>
    </source>
</evidence>
<dbReference type="InterPro" id="IPR033656">
    <property type="entry name" value="HisRS_anticodon"/>
</dbReference>
<keyword evidence="5" id="KW-0067">ATP-binding</keyword>
<gene>
    <name evidence="12" type="primary">hisS_41</name>
    <name evidence="12" type="ORF">SDC9_118167</name>
</gene>
<evidence type="ECO:0000259" key="11">
    <source>
        <dbReference type="Pfam" id="PF13393"/>
    </source>
</evidence>
<dbReference type="GO" id="GO:0005737">
    <property type="term" value="C:cytoplasm"/>
    <property type="evidence" value="ECO:0007669"/>
    <property type="project" value="InterPro"/>
</dbReference>
<evidence type="ECO:0000313" key="12">
    <source>
        <dbReference type="EMBL" id="MPM71204.1"/>
    </source>
</evidence>
<evidence type="ECO:0000256" key="4">
    <source>
        <dbReference type="ARBA" id="ARBA00022741"/>
    </source>
</evidence>
<dbReference type="SUPFAM" id="SSF52954">
    <property type="entry name" value="Class II aaRS ABD-related"/>
    <property type="match status" value="1"/>
</dbReference>
<keyword evidence="7" id="KW-0030">Aminoacyl-tRNA synthetase</keyword>
<dbReference type="GO" id="GO:0006427">
    <property type="term" value="P:histidyl-tRNA aminoacylation"/>
    <property type="evidence" value="ECO:0007669"/>
    <property type="project" value="TreeGrafter"/>
</dbReference>
<dbReference type="InterPro" id="IPR045864">
    <property type="entry name" value="aa-tRNA-synth_II/BPL/LPL"/>
</dbReference>
<evidence type="ECO:0000256" key="1">
    <source>
        <dbReference type="ARBA" id="ARBA00008226"/>
    </source>
</evidence>
<dbReference type="GO" id="GO:0004821">
    <property type="term" value="F:histidine-tRNA ligase activity"/>
    <property type="evidence" value="ECO:0007669"/>
    <property type="project" value="UniProtKB-EC"/>
</dbReference>
<accession>A0A645C8S2</accession>
<dbReference type="PANTHER" id="PTHR43707:SF1">
    <property type="entry name" value="HISTIDINE--TRNA LIGASE, MITOCHONDRIAL-RELATED"/>
    <property type="match status" value="1"/>
</dbReference>
<evidence type="ECO:0000256" key="8">
    <source>
        <dbReference type="ARBA" id="ARBA00030619"/>
    </source>
</evidence>
<dbReference type="CDD" id="cd00859">
    <property type="entry name" value="HisRS_anticodon"/>
    <property type="match status" value="1"/>
</dbReference>
<comment type="similarity">
    <text evidence="1">Belongs to the class-II aminoacyl-tRNA synthetase family.</text>
</comment>
<feature type="domain" description="Class II Histidinyl-tRNA synthetase (HisRS)-like catalytic core" evidence="11">
    <location>
        <begin position="36"/>
        <end position="113"/>
    </location>
</feature>
<organism evidence="12">
    <name type="scientific">bioreactor metagenome</name>
    <dbReference type="NCBI Taxonomy" id="1076179"/>
    <lineage>
        <taxon>unclassified sequences</taxon>
        <taxon>metagenomes</taxon>
        <taxon>ecological metagenomes</taxon>
    </lineage>
</organism>
<dbReference type="Gene3D" id="3.40.50.800">
    <property type="entry name" value="Anticodon-binding domain"/>
    <property type="match status" value="1"/>
</dbReference>
<reference evidence="12" key="1">
    <citation type="submission" date="2019-08" db="EMBL/GenBank/DDBJ databases">
        <authorList>
            <person name="Kucharzyk K."/>
            <person name="Murdoch R.W."/>
            <person name="Higgins S."/>
            <person name="Loffler F."/>
        </authorList>
    </citation>
    <scope>NUCLEOTIDE SEQUENCE</scope>
</reference>
<evidence type="ECO:0000256" key="7">
    <source>
        <dbReference type="ARBA" id="ARBA00023146"/>
    </source>
</evidence>
<dbReference type="Gene3D" id="3.30.930.10">
    <property type="entry name" value="Bira Bifunctional Protein, Domain 2"/>
    <property type="match status" value="1"/>
</dbReference>
<comment type="caution">
    <text evidence="12">The sequence shown here is derived from an EMBL/GenBank/DDBJ whole genome shotgun (WGS) entry which is preliminary data.</text>
</comment>
<dbReference type="InterPro" id="IPR041715">
    <property type="entry name" value="HisRS-like_core"/>
</dbReference>
<dbReference type="EC" id="6.1.1.21" evidence="2"/>
<protein>
    <recommendedName>
        <fullName evidence="2">histidine--tRNA ligase</fullName>
        <ecNumber evidence="2">6.1.1.21</ecNumber>
    </recommendedName>
    <alternativeName>
        <fullName evidence="8">Histidyl-tRNA synthetase</fullName>
    </alternativeName>
</protein>
<comment type="catalytic activity">
    <reaction evidence="9">
        <text>tRNA(His) + L-histidine + ATP = L-histidyl-tRNA(His) + AMP + diphosphate + H(+)</text>
        <dbReference type="Rhea" id="RHEA:17313"/>
        <dbReference type="Rhea" id="RHEA-COMP:9665"/>
        <dbReference type="Rhea" id="RHEA-COMP:9689"/>
        <dbReference type="ChEBI" id="CHEBI:15378"/>
        <dbReference type="ChEBI" id="CHEBI:30616"/>
        <dbReference type="ChEBI" id="CHEBI:33019"/>
        <dbReference type="ChEBI" id="CHEBI:57595"/>
        <dbReference type="ChEBI" id="CHEBI:78442"/>
        <dbReference type="ChEBI" id="CHEBI:78527"/>
        <dbReference type="ChEBI" id="CHEBI:456215"/>
        <dbReference type="EC" id="6.1.1.21"/>
    </reaction>
</comment>
<keyword evidence="6" id="KW-0648">Protein biosynthesis</keyword>
<feature type="domain" description="Anticodon-binding" evidence="10">
    <location>
        <begin position="132"/>
        <end position="220"/>
    </location>
</feature>
<dbReference type="InterPro" id="IPR004516">
    <property type="entry name" value="HisRS/HisZ"/>
</dbReference>
<sequence length="229" mass="25894">MEKNPLRMFDCKNPHCQVILTGAPRISEYLCDDCQEHFHQLQGYLQQYHLQYVIEPELVRGLDYYTRTVFEVYYPDKAVLASAIGAGGRYNGLVAELGGNDLPGVGVAMGVDRAVMVLKSTQQKEIIPPRMQLFVAAMGKEAQLAATEIIATLRRDGIYCDQDYLGRSLKSQMKAADKAGARFTVIIGEEELAKQSYLVRDMDQKTQWELPREDLLQLIRDAQSTTKRK</sequence>
<evidence type="ECO:0000256" key="5">
    <source>
        <dbReference type="ARBA" id="ARBA00022840"/>
    </source>
</evidence>
<dbReference type="EMBL" id="VSSQ01023961">
    <property type="protein sequence ID" value="MPM71204.1"/>
    <property type="molecule type" value="Genomic_DNA"/>
</dbReference>
<dbReference type="PANTHER" id="PTHR43707">
    <property type="entry name" value="HISTIDYL-TRNA SYNTHETASE"/>
    <property type="match status" value="1"/>
</dbReference>
<dbReference type="AlphaFoldDB" id="A0A645C8S2"/>
<evidence type="ECO:0000256" key="2">
    <source>
        <dbReference type="ARBA" id="ARBA00012815"/>
    </source>
</evidence>
<keyword evidence="4" id="KW-0547">Nucleotide-binding</keyword>
<proteinExistence type="inferred from homology"/>
<dbReference type="GO" id="GO:0005524">
    <property type="term" value="F:ATP binding"/>
    <property type="evidence" value="ECO:0007669"/>
    <property type="project" value="UniProtKB-KW"/>
</dbReference>
<dbReference type="SUPFAM" id="SSF55681">
    <property type="entry name" value="Class II aaRS and biotin synthetases"/>
    <property type="match status" value="1"/>
</dbReference>
<dbReference type="InterPro" id="IPR004154">
    <property type="entry name" value="Anticodon-bd"/>
</dbReference>
<keyword evidence="3 12" id="KW-0436">Ligase</keyword>
<evidence type="ECO:0000256" key="6">
    <source>
        <dbReference type="ARBA" id="ARBA00022917"/>
    </source>
</evidence>
<name>A0A645C8S2_9ZZZZ</name>
<dbReference type="InterPro" id="IPR036621">
    <property type="entry name" value="Anticodon-bd_dom_sf"/>
</dbReference>
<evidence type="ECO:0000256" key="3">
    <source>
        <dbReference type="ARBA" id="ARBA00022598"/>
    </source>
</evidence>
<dbReference type="Pfam" id="PF03129">
    <property type="entry name" value="HGTP_anticodon"/>
    <property type="match status" value="1"/>
</dbReference>
<dbReference type="Pfam" id="PF13393">
    <property type="entry name" value="tRNA-synt_His"/>
    <property type="match status" value="1"/>
</dbReference>